<dbReference type="EMBL" id="QXFV01000081">
    <property type="protein sequence ID" value="KAE9050432.1"/>
    <property type="molecule type" value="Genomic_DNA"/>
</dbReference>
<dbReference type="Proteomes" id="UP000429607">
    <property type="component" value="Unassembled WGS sequence"/>
</dbReference>
<accession>A0A6A3P4K5</accession>
<evidence type="ECO:0000313" key="2">
    <source>
        <dbReference type="EMBL" id="KAE9050432.1"/>
    </source>
</evidence>
<evidence type="ECO:0000313" key="4">
    <source>
        <dbReference type="Proteomes" id="UP000429607"/>
    </source>
</evidence>
<gene>
    <name evidence="2" type="ORF">PR001_g2396</name>
    <name evidence="3" type="ORF">PR003_g2589</name>
</gene>
<dbReference type="PANTHER" id="PTHR45786">
    <property type="entry name" value="DNA BINDING PROTEIN-LIKE"/>
    <property type="match status" value="1"/>
</dbReference>
<comment type="caution">
    <text evidence="2">The sequence shown here is derived from an EMBL/GenBank/DDBJ whole genome shotgun (WGS) entry which is preliminary data.</text>
</comment>
<keyword evidence="5" id="KW-1185">Reference proteome</keyword>
<organism evidence="2 4">
    <name type="scientific">Phytophthora rubi</name>
    <dbReference type="NCBI Taxonomy" id="129364"/>
    <lineage>
        <taxon>Eukaryota</taxon>
        <taxon>Sar</taxon>
        <taxon>Stramenopiles</taxon>
        <taxon>Oomycota</taxon>
        <taxon>Peronosporomycetes</taxon>
        <taxon>Peronosporales</taxon>
        <taxon>Peronosporaceae</taxon>
        <taxon>Phytophthora</taxon>
    </lineage>
</organism>
<evidence type="ECO:0000313" key="5">
    <source>
        <dbReference type="Proteomes" id="UP000434957"/>
    </source>
</evidence>
<feature type="region of interest" description="Disordered" evidence="1">
    <location>
        <begin position="1"/>
        <end position="45"/>
    </location>
</feature>
<sequence length="630" mass="69712">MDSQREWNALETKYATPPVPEDRRAKTRRKANRAQARSRLQKRQVRRRIEAQEAAAVAVGALPHVELTQAEEAVLASRYSTPPIEESADARRLRLNNRRRAEVKLQRRSTSRRLQITADAPDPAHMSEAVESFAVGDHALPGTTASAVPIPSVVREPPSYEQLAAAVLNLASEAVSTQEDGNELPTRTQLITALRNLTPDDADSTGLPTYEDLAAALRTFAPTESRQNDVGRDGPSYAQLNAALRNLSPGLLSQDQPADGFPTYTQLSEALRNLTPTPSSATDNLSGFPTYAQLAEALRRLPSETAPVRSSRHSGGQYCAALGTMSECLSVPRHVLPEQAVRCGHCGAMLWRLELQNACCLNGDVTLAPSELPHPRIRELYNTRSFLEKIRGYNSAFAFTSTGAKEDYLINRGNAPYTFRINGSMHHRIGQLLPPEGATPTFAQIYMYDGSTEDEVALRGLAISSGLNHVILGELQTILHDINPLAAVYQSAREHANESQEVCLVLLDNPRVDPRRYNKPTANEVAALMAGGPTASHRDVVLRYRRGGLRRIFETHPLYDPLQYPLIYLRGELGWSIHARYVEGVQRNNNSKVSLREHTAFRLYMKHEDVEYSLPHSLPLNATVVRRPGS</sequence>
<dbReference type="PANTHER" id="PTHR45786:SF74">
    <property type="entry name" value="ATP-DEPENDENT DNA HELICASE"/>
    <property type="match status" value="1"/>
</dbReference>
<dbReference type="Proteomes" id="UP000434957">
    <property type="component" value="Unassembled WGS sequence"/>
</dbReference>
<evidence type="ECO:0000313" key="3">
    <source>
        <dbReference type="EMBL" id="KAE9355941.1"/>
    </source>
</evidence>
<reference evidence="2 4" key="1">
    <citation type="submission" date="2018-09" db="EMBL/GenBank/DDBJ databases">
        <title>Genomic investigation of the strawberry pathogen Phytophthora fragariae indicates pathogenicity is determined by transcriptional variation in three key races.</title>
        <authorList>
            <person name="Adams T.M."/>
            <person name="Armitage A.D."/>
            <person name="Sobczyk M.K."/>
            <person name="Bates H.J."/>
            <person name="Dunwell J.M."/>
            <person name="Nellist C.F."/>
            <person name="Harrison R.J."/>
        </authorList>
    </citation>
    <scope>NUCLEOTIDE SEQUENCE [LARGE SCALE GENOMIC DNA]</scope>
    <source>
        <strain evidence="2 4">SCRP249</strain>
        <strain evidence="3 5">SCRP333</strain>
    </source>
</reference>
<name>A0A6A3P4K5_9STRA</name>
<protein>
    <submittedName>
        <fullName evidence="2">Uncharacterized protein</fullName>
    </submittedName>
</protein>
<proteinExistence type="predicted"/>
<dbReference type="AlphaFoldDB" id="A0A6A3P4K5"/>
<evidence type="ECO:0000256" key="1">
    <source>
        <dbReference type="SAM" id="MobiDB-lite"/>
    </source>
</evidence>
<dbReference type="EMBL" id="QXFT01000082">
    <property type="protein sequence ID" value="KAE9355941.1"/>
    <property type="molecule type" value="Genomic_DNA"/>
</dbReference>